<accession>A0A2U9P3K6</accession>
<sequence>MAREKKARAKKEQLKGKVEEAVGRATGDERMEARGRGKQVKGDAGQAKEKAKDVFKH</sequence>
<dbReference type="KEGG" id="sact:DMT42_16520"/>
<evidence type="ECO:0000256" key="1">
    <source>
        <dbReference type="ARBA" id="ARBA00009129"/>
    </source>
</evidence>
<evidence type="ECO:0000259" key="3">
    <source>
        <dbReference type="Pfam" id="PF05532"/>
    </source>
</evidence>
<comment type="similarity">
    <text evidence="1">Belongs to the UPF0337 (CsbD) family.</text>
</comment>
<reference evidence="4 5" key="1">
    <citation type="submission" date="2018-06" db="EMBL/GenBank/DDBJ databases">
        <title>The complete genome sequence of a nosiheptide producer Streptomyces actuosus ATCC 25421: deducing the ability of producing a new class III lantibiotics.</title>
        <authorList>
            <person name="Liu W."/>
            <person name="Sun F."/>
            <person name="Hu Y."/>
        </authorList>
    </citation>
    <scope>NUCLEOTIDE SEQUENCE [LARGE SCALE GENOMIC DNA]</scope>
    <source>
        <strain evidence="4 5">ATCC 25421</strain>
    </source>
</reference>
<feature type="compositionally biased region" description="Basic and acidic residues" evidence="2">
    <location>
        <begin position="1"/>
        <end position="35"/>
    </location>
</feature>
<organism evidence="4 5">
    <name type="scientific">Streptomyces actuosus</name>
    <dbReference type="NCBI Taxonomy" id="1885"/>
    <lineage>
        <taxon>Bacteria</taxon>
        <taxon>Bacillati</taxon>
        <taxon>Actinomycetota</taxon>
        <taxon>Actinomycetes</taxon>
        <taxon>Kitasatosporales</taxon>
        <taxon>Streptomycetaceae</taxon>
        <taxon>Streptomyces</taxon>
    </lineage>
</organism>
<keyword evidence="5" id="KW-1185">Reference proteome</keyword>
<evidence type="ECO:0000313" key="4">
    <source>
        <dbReference type="EMBL" id="AWT43761.1"/>
    </source>
</evidence>
<proteinExistence type="inferred from homology"/>
<feature type="region of interest" description="Disordered" evidence="2">
    <location>
        <begin position="1"/>
        <end position="57"/>
    </location>
</feature>
<dbReference type="InterPro" id="IPR036629">
    <property type="entry name" value="YjbJ_sf"/>
</dbReference>
<evidence type="ECO:0000313" key="5">
    <source>
        <dbReference type="Proteomes" id="UP000247634"/>
    </source>
</evidence>
<feature type="compositionally biased region" description="Basic and acidic residues" evidence="2">
    <location>
        <begin position="46"/>
        <end position="57"/>
    </location>
</feature>
<dbReference type="SUPFAM" id="SSF69047">
    <property type="entry name" value="Hypothetical protein YjbJ"/>
    <property type="match status" value="1"/>
</dbReference>
<dbReference type="Pfam" id="PF05532">
    <property type="entry name" value="CsbD"/>
    <property type="match status" value="1"/>
</dbReference>
<name>A0A2U9P3K6_STRAS</name>
<dbReference type="InterPro" id="IPR008462">
    <property type="entry name" value="CsbD"/>
</dbReference>
<dbReference type="AlphaFoldDB" id="A0A2U9P3K6"/>
<feature type="domain" description="CsbD-like" evidence="3">
    <location>
        <begin position="6"/>
        <end position="57"/>
    </location>
</feature>
<dbReference type="Proteomes" id="UP000247634">
    <property type="component" value="Chromosome"/>
</dbReference>
<evidence type="ECO:0000256" key="2">
    <source>
        <dbReference type="SAM" id="MobiDB-lite"/>
    </source>
</evidence>
<gene>
    <name evidence="4" type="ORF">DMT42_16520</name>
</gene>
<protein>
    <submittedName>
        <fullName evidence="4">CsbD family protein</fullName>
    </submittedName>
</protein>
<dbReference type="Gene3D" id="1.10.1470.10">
    <property type="entry name" value="YjbJ"/>
    <property type="match status" value="1"/>
</dbReference>
<dbReference type="EMBL" id="CP029788">
    <property type="protein sequence ID" value="AWT43761.1"/>
    <property type="molecule type" value="Genomic_DNA"/>
</dbReference>
<dbReference type="RefSeq" id="WP_110628673.1">
    <property type="nucleotide sequence ID" value="NZ_CP029788.1"/>
</dbReference>
<dbReference type="OrthoDB" id="2143260at2"/>